<dbReference type="FunFam" id="3.30.1330.40:FF:000001">
    <property type="entry name" value="L-PSP family endoribonuclease"/>
    <property type="match status" value="1"/>
</dbReference>
<dbReference type="GO" id="GO:0019239">
    <property type="term" value="F:deaminase activity"/>
    <property type="evidence" value="ECO:0007669"/>
    <property type="project" value="TreeGrafter"/>
</dbReference>
<name>A0A1J0A5U6_9ENTE</name>
<evidence type="ECO:0000313" key="3">
    <source>
        <dbReference type="Proteomes" id="UP000191200"/>
    </source>
</evidence>
<dbReference type="STRING" id="519472.BHY08_05375"/>
<reference evidence="2 3" key="1">
    <citation type="submission" date="2016-09" db="EMBL/GenBank/DDBJ databases">
        <title>Vagococcus teuberi sp. nov., isolated from the Malian artisanal sour milk fene.</title>
        <authorList>
            <person name="Wullschleger S."/>
            <person name="Seifert C."/>
            <person name="Baumgartner S."/>
            <person name="Lacroix C."/>
            <person name="Bonfoh B."/>
            <person name="Stevens M.J."/>
            <person name="Meile L."/>
        </authorList>
    </citation>
    <scope>NUCLEOTIDE SEQUENCE [LARGE SCALE GENOMIC DNA]</scope>
    <source>
        <strain evidence="2 3">DSM 21459</strain>
    </source>
</reference>
<dbReference type="EMBL" id="CP017267">
    <property type="protein sequence ID" value="APB31308.1"/>
    <property type="molecule type" value="Genomic_DNA"/>
</dbReference>
<dbReference type="InterPro" id="IPR006056">
    <property type="entry name" value="RidA"/>
</dbReference>
<evidence type="ECO:0008006" key="4">
    <source>
        <dbReference type="Google" id="ProtNLM"/>
    </source>
</evidence>
<dbReference type="Proteomes" id="UP000191200">
    <property type="component" value="Chromosome"/>
</dbReference>
<dbReference type="KEGG" id="vte:BHY08_05375"/>
<protein>
    <recommendedName>
        <fullName evidence="4">Reactive intermediate/imine deaminase</fullName>
    </recommendedName>
</protein>
<dbReference type="InterPro" id="IPR006175">
    <property type="entry name" value="YjgF/YER057c/UK114"/>
</dbReference>
<dbReference type="SUPFAM" id="SSF55298">
    <property type="entry name" value="YjgF-like"/>
    <property type="match status" value="1"/>
</dbReference>
<dbReference type="InterPro" id="IPR035959">
    <property type="entry name" value="RutC-like_sf"/>
</dbReference>
<sequence length="119" mass="13238">MSKLPKPIGPYSVFREAGDLVFVSGQIPIDIETGDIVSDTIEGQAKQVMENIKLILDEVGVDFNAIVKTTCFLQDLEHFNTFNDIYGSYFTDKTPARSAFQVAKLPKGALLEVEFIIHK</sequence>
<dbReference type="CDD" id="cd00448">
    <property type="entry name" value="YjgF_YER057c_UK114_family"/>
    <property type="match status" value="1"/>
</dbReference>
<dbReference type="PANTHER" id="PTHR11803">
    <property type="entry name" value="2-IMINOBUTANOATE/2-IMINOPROPANOATE DEAMINASE RIDA"/>
    <property type="match status" value="1"/>
</dbReference>
<dbReference type="RefSeq" id="WP_071456900.1">
    <property type="nucleotide sequence ID" value="NZ_CABJEN010000001.1"/>
</dbReference>
<dbReference type="OrthoDB" id="9803101at2"/>
<dbReference type="PANTHER" id="PTHR11803:SF39">
    <property type="entry name" value="2-IMINOBUTANOATE_2-IMINOPROPANOATE DEAMINASE"/>
    <property type="match status" value="1"/>
</dbReference>
<keyword evidence="3" id="KW-1185">Reference proteome</keyword>
<dbReference type="Pfam" id="PF01042">
    <property type="entry name" value="Ribonuc_L-PSP"/>
    <property type="match status" value="1"/>
</dbReference>
<dbReference type="AlphaFoldDB" id="A0A1J0A5U6"/>
<dbReference type="Gene3D" id="3.30.1330.40">
    <property type="entry name" value="RutC-like"/>
    <property type="match status" value="1"/>
</dbReference>
<gene>
    <name evidence="2" type="ORF">BHY08_05375</name>
</gene>
<proteinExistence type="inferred from homology"/>
<comment type="similarity">
    <text evidence="1">Belongs to the RutC family.</text>
</comment>
<dbReference type="GO" id="GO:0005829">
    <property type="term" value="C:cytosol"/>
    <property type="evidence" value="ECO:0007669"/>
    <property type="project" value="TreeGrafter"/>
</dbReference>
<accession>A0A1J0A5U6</accession>
<evidence type="ECO:0000313" key="2">
    <source>
        <dbReference type="EMBL" id="APB31308.1"/>
    </source>
</evidence>
<evidence type="ECO:0000256" key="1">
    <source>
        <dbReference type="ARBA" id="ARBA00010552"/>
    </source>
</evidence>
<organism evidence="2 3">
    <name type="scientific">Vagococcus teuberi</name>
    <dbReference type="NCBI Taxonomy" id="519472"/>
    <lineage>
        <taxon>Bacteria</taxon>
        <taxon>Bacillati</taxon>
        <taxon>Bacillota</taxon>
        <taxon>Bacilli</taxon>
        <taxon>Lactobacillales</taxon>
        <taxon>Enterococcaceae</taxon>
        <taxon>Vagococcus</taxon>
    </lineage>
</organism>
<dbReference type="NCBIfam" id="TIGR00004">
    <property type="entry name" value="Rid family detoxifying hydrolase"/>
    <property type="match status" value="1"/>
</dbReference>